<dbReference type="OrthoDB" id="10254873at2759"/>
<gene>
    <name evidence="2" type="ORF">QR46_4382</name>
</gene>
<feature type="compositionally biased region" description="Basic and acidic residues" evidence="1">
    <location>
        <begin position="256"/>
        <end position="268"/>
    </location>
</feature>
<feature type="compositionally biased region" description="Basic and acidic residues" evidence="1">
    <location>
        <begin position="626"/>
        <end position="638"/>
    </location>
</feature>
<feature type="region of interest" description="Disordered" evidence="1">
    <location>
        <begin position="557"/>
        <end position="587"/>
    </location>
</feature>
<dbReference type="Proteomes" id="UP000070089">
    <property type="component" value="Unassembled WGS sequence"/>
</dbReference>
<organism evidence="2 3">
    <name type="scientific">Giardia duodenalis assemblage B</name>
    <dbReference type="NCBI Taxonomy" id="1394984"/>
    <lineage>
        <taxon>Eukaryota</taxon>
        <taxon>Metamonada</taxon>
        <taxon>Diplomonadida</taxon>
        <taxon>Hexamitidae</taxon>
        <taxon>Giardiinae</taxon>
        <taxon>Giardia</taxon>
    </lineage>
</organism>
<feature type="compositionally biased region" description="Polar residues" evidence="1">
    <location>
        <begin position="308"/>
        <end position="320"/>
    </location>
</feature>
<sequence>MPTPASVAGRCLSLYGALMDHRTAFKIPRLLYKDFLCALLGERYQDQILLSVLTFRVLRKAAIKTGVIGALAVLVRYYANTNSRVIANQRILTKLEKVDWQFYRLPFADRIEILDAVFSATLITLRSGDAVDAQGALISKQSAGPKISSIRCIGYDALCAEYYILGSTNYIVKVDFIDTNATEDSSSADPIIHKLSASDSSESVASKFESTVLVEPVSLILETPLLFCDSDFSMSLKHYRVLDESIDAYTEPSIISKEEPTHNTEDHSTGLQPISHVSDGATTSTVSQSSALSEQSYYSSEETDDYQTNDSSKQADSDPTAQRRLVSKISGQYNLTFSKFRRKLLNDRFFSFYGHIRGRYVELSSSAPLRGFLLNFYDRMINKEQIETLVASFTSMSTISHSSNTTWIPLALRTDNPSPNASLDALSVMSKVFGPHSDQSYLGLIKAAGLHFLDLAVSPSASYLNMLSQALFTSSPVESFSSTKEEKDFYAELRTTQMQNEPATLRFAHTAQLLLSSLSDNCSTEQISLAHRLASMLFVDAFPEDNSTFVHYLSKTHEHLDDEQPKSRRRSAALNLGPAAKMRESERVESRRALIEQLTRELSPEISGVILKILSDIRGRWFQKESAAEKGSKNSEPTRKRKSSTGQSPVYYSSDVTDVRDASTKTRVPSVTIFSFTTETELDNYIRFLEVQTFHYVLAEIIAFYVSTTDNDNIYVHRSFSQQREKFLARYTPILDLLVALNTEYRIRLREARQDFTTAKHSLGIRFMPEHVGFLHKFPYYYWNIQTLPLQDITLASLWSFMRIWGILDPATSEAGDNFLDSPDGQYCGGIITALVQELGIENPEFLNSAESDALGSDDTHNSNSSVDESSKESEYIPTDATKRQLKQIAKSQRKVVSDSSYTSYDGESSS</sequence>
<protein>
    <submittedName>
        <fullName evidence="2">Centromere/microtubule binding protein cbf5</fullName>
    </submittedName>
</protein>
<reference evidence="2 3" key="1">
    <citation type="journal article" date="2015" name="Mol. Biochem. Parasitol.">
        <title>Identification of polymorphic genes for use in assemblage B genotyping assays through comparative genomics of multiple assemblage B Giardia duodenalis isolates.</title>
        <authorList>
            <person name="Wielinga C."/>
            <person name="Thompson R.C."/>
            <person name="Monis P."/>
            <person name="Ryan U."/>
        </authorList>
    </citation>
    <scope>NUCLEOTIDE SEQUENCE [LARGE SCALE GENOMIC DNA]</scope>
    <source>
        <strain evidence="2 3">BAH15c1</strain>
    </source>
</reference>
<accession>A0A132NNT7</accession>
<feature type="compositionally biased region" description="Basic and acidic residues" evidence="1">
    <location>
        <begin position="557"/>
        <end position="566"/>
    </location>
</feature>
<comment type="caution">
    <text evidence="2">The sequence shown here is derived from an EMBL/GenBank/DDBJ whole genome shotgun (WGS) entry which is preliminary data.</text>
</comment>
<proteinExistence type="predicted"/>
<feature type="region of interest" description="Disordered" evidence="1">
    <location>
        <begin position="626"/>
        <end position="652"/>
    </location>
</feature>
<dbReference type="EMBL" id="JXTI01000166">
    <property type="protein sequence ID" value="KWX11651.1"/>
    <property type="molecule type" value="Genomic_DNA"/>
</dbReference>
<evidence type="ECO:0000256" key="1">
    <source>
        <dbReference type="SAM" id="MobiDB-lite"/>
    </source>
</evidence>
<name>A0A132NNT7_GIAIN</name>
<feature type="region of interest" description="Disordered" evidence="1">
    <location>
        <begin position="252"/>
        <end position="321"/>
    </location>
</feature>
<feature type="region of interest" description="Disordered" evidence="1">
    <location>
        <begin position="850"/>
        <end position="892"/>
    </location>
</feature>
<dbReference type="AlphaFoldDB" id="A0A132NNT7"/>
<evidence type="ECO:0000313" key="3">
    <source>
        <dbReference type="Proteomes" id="UP000070089"/>
    </source>
</evidence>
<dbReference type="VEuPathDB" id="GiardiaDB:QR46_4382"/>
<evidence type="ECO:0000313" key="2">
    <source>
        <dbReference type="EMBL" id="KWX11651.1"/>
    </source>
</evidence>
<feature type="compositionally biased region" description="Low complexity" evidence="1">
    <location>
        <begin position="283"/>
        <end position="300"/>
    </location>
</feature>